<dbReference type="EMBL" id="JAHQIW010006653">
    <property type="protein sequence ID" value="KAJ1369676.1"/>
    <property type="molecule type" value="Genomic_DNA"/>
</dbReference>
<dbReference type="Proteomes" id="UP001196413">
    <property type="component" value="Unassembled WGS sequence"/>
</dbReference>
<reference evidence="1" key="1">
    <citation type="submission" date="2021-06" db="EMBL/GenBank/DDBJ databases">
        <title>Parelaphostrongylus tenuis whole genome reference sequence.</title>
        <authorList>
            <person name="Garwood T.J."/>
            <person name="Larsen P.A."/>
            <person name="Fountain-Jones N.M."/>
            <person name="Garbe J.R."/>
            <person name="Macchietto M.G."/>
            <person name="Kania S.A."/>
            <person name="Gerhold R.W."/>
            <person name="Richards J.E."/>
            <person name="Wolf T.M."/>
        </authorList>
    </citation>
    <scope>NUCLEOTIDE SEQUENCE</scope>
    <source>
        <strain evidence="1">MNPRO001-30</strain>
        <tissue evidence="1">Meninges</tissue>
    </source>
</reference>
<name>A0AAD5R515_PARTN</name>
<accession>A0AAD5R515</accession>
<evidence type="ECO:0000313" key="2">
    <source>
        <dbReference type="Proteomes" id="UP001196413"/>
    </source>
</evidence>
<gene>
    <name evidence="1" type="ORF">KIN20_031192</name>
</gene>
<evidence type="ECO:0000313" key="1">
    <source>
        <dbReference type="EMBL" id="KAJ1369676.1"/>
    </source>
</evidence>
<organism evidence="1 2">
    <name type="scientific">Parelaphostrongylus tenuis</name>
    <name type="common">Meningeal worm</name>
    <dbReference type="NCBI Taxonomy" id="148309"/>
    <lineage>
        <taxon>Eukaryota</taxon>
        <taxon>Metazoa</taxon>
        <taxon>Ecdysozoa</taxon>
        <taxon>Nematoda</taxon>
        <taxon>Chromadorea</taxon>
        <taxon>Rhabditida</taxon>
        <taxon>Rhabditina</taxon>
        <taxon>Rhabditomorpha</taxon>
        <taxon>Strongyloidea</taxon>
        <taxon>Metastrongylidae</taxon>
        <taxon>Parelaphostrongylus</taxon>
    </lineage>
</organism>
<comment type="caution">
    <text evidence="1">The sequence shown here is derived from an EMBL/GenBank/DDBJ whole genome shotgun (WGS) entry which is preliminary data.</text>
</comment>
<proteinExistence type="predicted"/>
<dbReference type="AlphaFoldDB" id="A0AAD5R515"/>
<sequence>MLAAAFNNGKQLRKTVAHMGRICRRGGGERPELLVRDAEIADSRFRNVYGETGTRRTTRLQNVTW</sequence>
<protein>
    <submittedName>
        <fullName evidence="1">Uncharacterized protein</fullName>
    </submittedName>
</protein>
<keyword evidence="2" id="KW-1185">Reference proteome</keyword>